<feature type="transmembrane region" description="Helical" evidence="1">
    <location>
        <begin position="240"/>
        <end position="258"/>
    </location>
</feature>
<evidence type="ECO:0000313" key="2">
    <source>
        <dbReference type="EMBL" id="KAH9501061.1"/>
    </source>
</evidence>
<feature type="transmembrane region" description="Helical" evidence="1">
    <location>
        <begin position="73"/>
        <end position="93"/>
    </location>
</feature>
<keyword evidence="1" id="KW-0472">Membrane</keyword>
<dbReference type="Proteomes" id="UP000790347">
    <property type="component" value="Unassembled WGS sequence"/>
</dbReference>
<feature type="transmembrane region" description="Helical" evidence="1">
    <location>
        <begin position="385"/>
        <end position="405"/>
    </location>
</feature>
<keyword evidence="1" id="KW-0812">Transmembrane</keyword>
<feature type="transmembrane region" description="Helical" evidence="1">
    <location>
        <begin position="203"/>
        <end position="220"/>
    </location>
</feature>
<keyword evidence="3" id="KW-1185">Reference proteome</keyword>
<proteinExistence type="predicted"/>
<keyword evidence="1" id="KW-1133">Transmembrane helix</keyword>
<name>A0A922KZI5_DERFA</name>
<feature type="transmembrane region" description="Helical" evidence="1">
    <location>
        <begin position="105"/>
        <end position="126"/>
    </location>
</feature>
<sequence>MSGQFFISGTFFLFFLILFREKIKRLRNLSSSLLQYHANVSQYIVKRIFWNQFHFEYIILYGKISRLNESAKVILLAMEMIAKSAIMISCVFYSQQIKMVEANTFLVTIFIIVFLYVNIMYLRIAILPTYNEQCLRSILRWLIRSQWRHKFSDVQQNKQSTFYARIVQRIRWRQTLKSNLFIQATVNNRLGFTCGHMFHINKFKFTELIMLNIPYILMLYKHVTHYRHRTIPWNYSTFKMAIRIILNAWISMTFLTILGIRLNNRFIINIIFLFGTLILYRDGHIDLIQSIITIILVGLNMLTIWEKFGQIFIAMNFLLFLVEYIKIKLQQLSCLKQTVNGLQKNNPTVHIMMEWRKKLIWNRFQSRYVRYYAETIQLNGTVRIVLFYMEIISKICIMISCIFYSRQKHLGWSNTALILSLISEFFFVTGMIARSQWLRNKHRNRNNRSIHYWPYSIKSNLFVQTMTNNGFGFTCGRIFQITKYRYIELICWNIPIIIIFYKKICYP</sequence>
<reference evidence="2" key="2">
    <citation type="journal article" date="2022" name="Res Sq">
        <title>Comparative Genomics Reveals Insights into the Divergent Evolution of Astigmatic Mites and Household Pest Adaptations.</title>
        <authorList>
            <person name="Xiong Q."/>
            <person name="Wan A.T.-Y."/>
            <person name="Liu X.-Y."/>
            <person name="Fung C.S.-H."/>
            <person name="Xiao X."/>
            <person name="Malainual N."/>
            <person name="Hou J."/>
            <person name="Wang L."/>
            <person name="Wang M."/>
            <person name="Yang K."/>
            <person name="Cui Y."/>
            <person name="Leung E."/>
            <person name="Nong W."/>
            <person name="Shin S.-K."/>
            <person name="Au S."/>
            <person name="Jeong K.Y."/>
            <person name="Chew F.T."/>
            <person name="Hui J."/>
            <person name="Leung T.F."/>
            <person name="Tungtrongchitr A."/>
            <person name="Zhong N."/>
            <person name="Liu Z."/>
            <person name="Tsui S."/>
        </authorList>
    </citation>
    <scope>NUCLEOTIDE SEQUENCE</scope>
    <source>
        <strain evidence="2">Derf</strain>
        <tissue evidence="2">Whole organism</tissue>
    </source>
</reference>
<dbReference type="EMBL" id="ASGP02000006">
    <property type="protein sequence ID" value="KAH9501061.1"/>
    <property type="molecule type" value="Genomic_DNA"/>
</dbReference>
<feature type="transmembrane region" description="Helical" evidence="1">
    <location>
        <begin position="311"/>
        <end position="327"/>
    </location>
</feature>
<organism evidence="2 3">
    <name type="scientific">Dermatophagoides farinae</name>
    <name type="common">American house dust mite</name>
    <dbReference type="NCBI Taxonomy" id="6954"/>
    <lineage>
        <taxon>Eukaryota</taxon>
        <taxon>Metazoa</taxon>
        <taxon>Ecdysozoa</taxon>
        <taxon>Arthropoda</taxon>
        <taxon>Chelicerata</taxon>
        <taxon>Arachnida</taxon>
        <taxon>Acari</taxon>
        <taxon>Acariformes</taxon>
        <taxon>Sarcoptiformes</taxon>
        <taxon>Astigmata</taxon>
        <taxon>Psoroptidia</taxon>
        <taxon>Analgoidea</taxon>
        <taxon>Pyroglyphidae</taxon>
        <taxon>Dermatophagoidinae</taxon>
        <taxon>Dermatophagoides</taxon>
    </lineage>
</organism>
<comment type="caution">
    <text evidence="2">The sequence shown here is derived from an EMBL/GenBank/DDBJ whole genome shotgun (WGS) entry which is preliminary data.</text>
</comment>
<evidence type="ECO:0000313" key="3">
    <source>
        <dbReference type="Proteomes" id="UP000790347"/>
    </source>
</evidence>
<feature type="transmembrane region" description="Helical" evidence="1">
    <location>
        <begin position="287"/>
        <end position="305"/>
    </location>
</feature>
<evidence type="ECO:0000256" key="1">
    <source>
        <dbReference type="SAM" id="Phobius"/>
    </source>
</evidence>
<gene>
    <name evidence="2" type="ORF">DERF_011929</name>
</gene>
<reference evidence="2" key="1">
    <citation type="submission" date="2013-05" db="EMBL/GenBank/DDBJ databases">
        <authorList>
            <person name="Yim A.K.Y."/>
            <person name="Chan T.F."/>
            <person name="Ji K.M."/>
            <person name="Liu X.Y."/>
            <person name="Zhou J.W."/>
            <person name="Li R.Q."/>
            <person name="Yang K.Y."/>
            <person name="Li J."/>
            <person name="Li M."/>
            <person name="Law P.T.W."/>
            <person name="Wu Y.L."/>
            <person name="Cai Z.L."/>
            <person name="Qin H."/>
            <person name="Bao Y."/>
            <person name="Leung R.K.K."/>
            <person name="Ng P.K.S."/>
            <person name="Zou J."/>
            <person name="Zhong X.J."/>
            <person name="Ran P.X."/>
            <person name="Zhong N.S."/>
            <person name="Liu Z.G."/>
            <person name="Tsui S.K.W."/>
        </authorList>
    </citation>
    <scope>NUCLEOTIDE SEQUENCE</scope>
    <source>
        <strain evidence="2">Derf</strain>
        <tissue evidence="2">Whole organism</tissue>
    </source>
</reference>
<accession>A0A922KZI5</accession>
<protein>
    <submittedName>
        <fullName evidence="2">Uncharacterized protein</fullName>
    </submittedName>
</protein>
<dbReference type="AlphaFoldDB" id="A0A922KZI5"/>
<feature type="transmembrane region" description="Helical" evidence="1">
    <location>
        <begin position="411"/>
        <end position="433"/>
    </location>
</feature>